<feature type="region of interest" description="Disordered" evidence="1">
    <location>
        <begin position="16"/>
        <end position="37"/>
    </location>
</feature>
<accession>A0AAD6VY23</accession>
<evidence type="ECO:0000256" key="1">
    <source>
        <dbReference type="SAM" id="MobiDB-lite"/>
    </source>
</evidence>
<reference evidence="2" key="1">
    <citation type="journal article" date="2023" name="Mol. Ecol. Resour.">
        <title>Chromosome-level genome assembly of a triploid poplar Populus alba 'Berolinensis'.</title>
        <authorList>
            <person name="Chen S."/>
            <person name="Yu Y."/>
            <person name="Wang X."/>
            <person name="Wang S."/>
            <person name="Zhang T."/>
            <person name="Zhou Y."/>
            <person name="He R."/>
            <person name="Meng N."/>
            <person name="Wang Y."/>
            <person name="Liu W."/>
            <person name="Liu Z."/>
            <person name="Liu J."/>
            <person name="Guo Q."/>
            <person name="Huang H."/>
            <person name="Sederoff R.R."/>
            <person name="Wang G."/>
            <person name="Qu G."/>
            <person name="Chen S."/>
        </authorList>
    </citation>
    <scope>NUCLEOTIDE SEQUENCE</scope>
    <source>
        <strain evidence="2">SC-2020</strain>
    </source>
</reference>
<comment type="caution">
    <text evidence="2">The sequence shown here is derived from an EMBL/GenBank/DDBJ whole genome shotgun (WGS) entry which is preliminary data.</text>
</comment>
<dbReference type="EMBL" id="JAQIZT010000006">
    <property type="protein sequence ID" value="KAJ6992025.1"/>
    <property type="molecule type" value="Genomic_DNA"/>
</dbReference>
<dbReference type="Proteomes" id="UP001164929">
    <property type="component" value="Chromosome 6"/>
</dbReference>
<keyword evidence="3" id="KW-1185">Reference proteome</keyword>
<gene>
    <name evidence="2" type="ORF">NC653_015395</name>
</gene>
<proteinExistence type="predicted"/>
<protein>
    <submittedName>
        <fullName evidence="2">Uncharacterized protein</fullName>
    </submittedName>
</protein>
<evidence type="ECO:0000313" key="3">
    <source>
        <dbReference type="Proteomes" id="UP001164929"/>
    </source>
</evidence>
<feature type="compositionally biased region" description="Basic and acidic residues" evidence="1">
    <location>
        <begin position="26"/>
        <end position="37"/>
    </location>
</feature>
<dbReference type="AlphaFoldDB" id="A0AAD6VY23"/>
<sequence length="65" mass="7281">MAGAYSQWLRLQLAGREGSEVEDGGEEKIEKRVEGEGLVPERETRGWSFKSRGEGAVPVRRRCFG</sequence>
<evidence type="ECO:0000313" key="2">
    <source>
        <dbReference type="EMBL" id="KAJ6992025.1"/>
    </source>
</evidence>
<name>A0AAD6VY23_9ROSI</name>
<organism evidence="2 3">
    <name type="scientific">Populus alba x Populus x berolinensis</name>
    <dbReference type="NCBI Taxonomy" id="444605"/>
    <lineage>
        <taxon>Eukaryota</taxon>
        <taxon>Viridiplantae</taxon>
        <taxon>Streptophyta</taxon>
        <taxon>Embryophyta</taxon>
        <taxon>Tracheophyta</taxon>
        <taxon>Spermatophyta</taxon>
        <taxon>Magnoliopsida</taxon>
        <taxon>eudicotyledons</taxon>
        <taxon>Gunneridae</taxon>
        <taxon>Pentapetalae</taxon>
        <taxon>rosids</taxon>
        <taxon>fabids</taxon>
        <taxon>Malpighiales</taxon>
        <taxon>Salicaceae</taxon>
        <taxon>Saliceae</taxon>
        <taxon>Populus</taxon>
    </lineage>
</organism>